<dbReference type="InterPro" id="IPR014717">
    <property type="entry name" value="Transl_elong_EF1B/ribsomal_bS6"/>
</dbReference>
<dbReference type="GO" id="GO:0070181">
    <property type="term" value="F:small ribosomal subunit rRNA binding"/>
    <property type="evidence" value="ECO:0007669"/>
    <property type="project" value="TreeGrafter"/>
</dbReference>
<evidence type="ECO:0000313" key="9">
    <source>
        <dbReference type="EMBL" id="KAK5951225.1"/>
    </source>
</evidence>
<sequence>MLYELIAVVRTGNISYVKDIARTTGTLILSRTGTIRNLSNWGVFDLPRPTVKYQTQHHKGHYFCMTFDSSASVQAEVRRQLGLNPHMIRFSVVKVGDKLGGARNEKGKMEGVDGRLEWKGNGEEGLIPGEGQGMGSGLLSTMSRSYGEY</sequence>
<keyword evidence="5" id="KW-0687">Ribonucleoprotein</keyword>
<dbReference type="GO" id="GO:0005763">
    <property type="term" value="C:mitochondrial small ribosomal subunit"/>
    <property type="evidence" value="ECO:0007669"/>
    <property type="project" value="TreeGrafter"/>
</dbReference>
<keyword evidence="10" id="KW-1185">Reference proteome</keyword>
<feature type="region of interest" description="Disordered" evidence="8">
    <location>
        <begin position="126"/>
        <end position="149"/>
    </location>
</feature>
<keyword evidence="3" id="KW-0689">Ribosomal protein</keyword>
<evidence type="ECO:0000256" key="1">
    <source>
        <dbReference type="ARBA" id="ARBA00004173"/>
    </source>
</evidence>
<evidence type="ECO:0000256" key="5">
    <source>
        <dbReference type="ARBA" id="ARBA00023274"/>
    </source>
</evidence>
<dbReference type="Gene3D" id="3.30.70.60">
    <property type="match status" value="1"/>
</dbReference>
<dbReference type="PANTHER" id="PTHR21011">
    <property type="entry name" value="MITOCHONDRIAL 28S RIBOSOMAL PROTEIN S6"/>
    <property type="match status" value="1"/>
</dbReference>
<comment type="subcellular location">
    <subcellularLocation>
        <location evidence="1">Mitochondrion</location>
    </subcellularLocation>
</comment>
<keyword evidence="4" id="KW-0496">Mitochondrion</keyword>
<dbReference type="CDD" id="cd15465">
    <property type="entry name" value="bS6_mito"/>
    <property type="match status" value="1"/>
</dbReference>
<evidence type="ECO:0000313" key="10">
    <source>
        <dbReference type="Proteomes" id="UP001316803"/>
    </source>
</evidence>
<dbReference type="Pfam" id="PF01250">
    <property type="entry name" value="Ribosomal_S6"/>
    <property type="match status" value="1"/>
</dbReference>
<dbReference type="AlphaFoldDB" id="A0AAN8EJX5"/>
<dbReference type="InterPro" id="IPR035980">
    <property type="entry name" value="Ribosomal_bS6_sf"/>
</dbReference>
<evidence type="ECO:0000256" key="7">
    <source>
        <dbReference type="ARBA" id="ARBA00037226"/>
    </source>
</evidence>
<evidence type="ECO:0000256" key="2">
    <source>
        <dbReference type="ARBA" id="ARBA00009512"/>
    </source>
</evidence>
<comment type="caution">
    <text evidence="9">The sequence shown here is derived from an EMBL/GenBank/DDBJ whole genome shotgun (WGS) entry which is preliminary data.</text>
</comment>
<dbReference type="Proteomes" id="UP001316803">
    <property type="component" value="Unassembled WGS sequence"/>
</dbReference>
<dbReference type="PANTHER" id="PTHR21011:SF1">
    <property type="entry name" value="SMALL RIBOSOMAL SUBUNIT PROTEIN BS6M"/>
    <property type="match status" value="1"/>
</dbReference>
<evidence type="ECO:0000256" key="6">
    <source>
        <dbReference type="ARBA" id="ARBA00035170"/>
    </source>
</evidence>
<dbReference type="EMBL" id="JAKLMC020000021">
    <property type="protein sequence ID" value="KAK5951225.1"/>
    <property type="molecule type" value="Genomic_DNA"/>
</dbReference>
<evidence type="ECO:0000256" key="8">
    <source>
        <dbReference type="SAM" id="MobiDB-lite"/>
    </source>
</evidence>
<dbReference type="NCBIfam" id="TIGR00166">
    <property type="entry name" value="S6"/>
    <property type="match status" value="1"/>
</dbReference>
<dbReference type="InterPro" id="IPR000529">
    <property type="entry name" value="Ribosomal_bS6"/>
</dbReference>
<dbReference type="GO" id="GO:0006412">
    <property type="term" value="P:translation"/>
    <property type="evidence" value="ECO:0007669"/>
    <property type="project" value="InterPro"/>
</dbReference>
<protein>
    <recommendedName>
        <fullName evidence="6">Small ribosomal subunit protein bS6m</fullName>
    </recommendedName>
</protein>
<evidence type="ECO:0000256" key="4">
    <source>
        <dbReference type="ARBA" id="ARBA00023128"/>
    </source>
</evidence>
<evidence type="ECO:0000256" key="3">
    <source>
        <dbReference type="ARBA" id="ARBA00022980"/>
    </source>
</evidence>
<comment type="function">
    <text evidence="7">Component of the mitochondrial ribosome (mitoribosome), a dedicated translation machinery responsible for the synthesis of mitochondrial genome-encoded proteins, including at least some of the essential transmembrane subunits of the mitochondrial respiratory chain. The mitoribosomes are attached to the mitochondrial inner membrane and translation products are cotranslationally integrated into the membrane.</text>
</comment>
<name>A0AAN8EJX5_9EURO</name>
<accession>A0AAN8EJX5</accession>
<gene>
    <name evidence="9" type="ORF">OHC33_007643</name>
</gene>
<proteinExistence type="inferred from homology"/>
<dbReference type="FunFam" id="3.30.70.60:FF:000007">
    <property type="entry name" value="37S ribosomal protein Mrp17"/>
    <property type="match status" value="1"/>
</dbReference>
<comment type="similarity">
    <text evidence="2">Belongs to the bacterial ribosomal protein bS6 family.</text>
</comment>
<reference evidence="9 10" key="1">
    <citation type="submission" date="2022-12" db="EMBL/GenBank/DDBJ databases">
        <title>Genomic features and morphological characterization of a novel Knufia sp. strain isolated from spacecraft assembly facility.</title>
        <authorList>
            <person name="Teixeira M."/>
            <person name="Chander A.M."/>
            <person name="Stajich J.E."/>
            <person name="Venkateswaran K."/>
        </authorList>
    </citation>
    <scope>NUCLEOTIDE SEQUENCE [LARGE SCALE GENOMIC DNA]</scope>
    <source>
        <strain evidence="9 10">FJI-L2-BK-P2</strain>
    </source>
</reference>
<dbReference type="GO" id="GO:0003735">
    <property type="term" value="F:structural constituent of ribosome"/>
    <property type="evidence" value="ECO:0007669"/>
    <property type="project" value="InterPro"/>
</dbReference>
<feature type="compositionally biased region" description="Polar residues" evidence="8">
    <location>
        <begin position="138"/>
        <end position="149"/>
    </location>
</feature>
<dbReference type="SUPFAM" id="SSF54995">
    <property type="entry name" value="Ribosomal protein S6"/>
    <property type="match status" value="1"/>
</dbReference>
<organism evidence="9 10">
    <name type="scientific">Knufia fluminis</name>
    <dbReference type="NCBI Taxonomy" id="191047"/>
    <lineage>
        <taxon>Eukaryota</taxon>
        <taxon>Fungi</taxon>
        <taxon>Dikarya</taxon>
        <taxon>Ascomycota</taxon>
        <taxon>Pezizomycotina</taxon>
        <taxon>Eurotiomycetes</taxon>
        <taxon>Chaetothyriomycetidae</taxon>
        <taxon>Chaetothyriales</taxon>
        <taxon>Trichomeriaceae</taxon>
        <taxon>Knufia</taxon>
    </lineage>
</organism>